<dbReference type="NCBIfam" id="TIGR01428">
    <property type="entry name" value="HAD_type_II"/>
    <property type="match status" value="1"/>
</dbReference>
<comment type="caution">
    <text evidence="3">The sequence shown here is derived from an EMBL/GenBank/DDBJ whole genome shotgun (WGS) entry which is preliminary data.</text>
</comment>
<dbReference type="InterPro" id="IPR023214">
    <property type="entry name" value="HAD_sf"/>
</dbReference>
<dbReference type="Pfam" id="PF13419">
    <property type="entry name" value="HAD_2"/>
    <property type="match status" value="1"/>
</dbReference>
<dbReference type="SFLD" id="SFLDS00003">
    <property type="entry name" value="Haloacid_Dehalogenase"/>
    <property type="match status" value="1"/>
</dbReference>
<dbReference type="PANTHER" id="PTHR43316:SF3">
    <property type="entry name" value="HALOACID DEHALOGENASE, TYPE II (AFU_ORTHOLOGUE AFUA_2G07750)-RELATED"/>
    <property type="match status" value="1"/>
</dbReference>
<dbReference type="GO" id="GO:0019120">
    <property type="term" value="F:hydrolase activity, acting on acid halide bonds, in C-halide compounds"/>
    <property type="evidence" value="ECO:0007669"/>
    <property type="project" value="InterPro"/>
</dbReference>
<protein>
    <submittedName>
        <fullName evidence="3">Haloacid dehalogenase type II</fullName>
    </submittedName>
</protein>
<dbReference type="InterPro" id="IPR023198">
    <property type="entry name" value="PGP-like_dom2"/>
</dbReference>
<evidence type="ECO:0000313" key="4">
    <source>
        <dbReference type="Proteomes" id="UP001139521"/>
    </source>
</evidence>
<dbReference type="CDD" id="cd02588">
    <property type="entry name" value="HAD_L2-DEX"/>
    <property type="match status" value="1"/>
</dbReference>
<dbReference type="Gene3D" id="1.10.150.240">
    <property type="entry name" value="Putative phosphatase, domain 2"/>
    <property type="match status" value="1"/>
</dbReference>
<name>A0A9X1ZWJ3_9FLAO</name>
<dbReference type="Gene3D" id="3.40.50.1000">
    <property type="entry name" value="HAD superfamily/HAD-like"/>
    <property type="match status" value="1"/>
</dbReference>
<dbReference type="AlphaFoldDB" id="A0A9X1ZWJ3"/>
<dbReference type="EMBL" id="JAKHSK010000043">
    <property type="protein sequence ID" value="MCL6220525.1"/>
    <property type="molecule type" value="Genomic_DNA"/>
</dbReference>
<dbReference type="NCBIfam" id="TIGR01493">
    <property type="entry name" value="HAD-SF-IA-v2"/>
    <property type="match status" value="1"/>
</dbReference>
<dbReference type="PRINTS" id="PR00413">
    <property type="entry name" value="HADHALOGNASE"/>
</dbReference>
<evidence type="ECO:0000256" key="1">
    <source>
        <dbReference type="ARBA" id="ARBA00008106"/>
    </source>
</evidence>
<dbReference type="RefSeq" id="WP_249603221.1">
    <property type="nucleotide sequence ID" value="NZ_JAKHSK010000043.1"/>
</dbReference>
<organism evidence="3 4">
    <name type="scientific">Zunongwangia pacifica</name>
    <dbReference type="NCBI Taxonomy" id="2911062"/>
    <lineage>
        <taxon>Bacteria</taxon>
        <taxon>Pseudomonadati</taxon>
        <taxon>Bacteroidota</taxon>
        <taxon>Flavobacteriia</taxon>
        <taxon>Flavobacteriales</taxon>
        <taxon>Flavobacteriaceae</taxon>
        <taxon>Zunongwangia</taxon>
    </lineage>
</organism>
<keyword evidence="4" id="KW-1185">Reference proteome</keyword>
<gene>
    <name evidence="3" type="ORF">L1967_19715</name>
</gene>
<accession>A0A9X1ZWJ3</accession>
<dbReference type="InterPro" id="IPR006328">
    <property type="entry name" value="2-HAD"/>
</dbReference>
<evidence type="ECO:0000313" key="3">
    <source>
        <dbReference type="EMBL" id="MCL6220525.1"/>
    </source>
</evidence>
<dbReference type="SFLD" id="SFLDG01129">
    <property type="entry name" value="C1.5:_HAD__Beta-PGM__Phosphata"/>
    <property type="match status" value="1"/>
</dbReference>
<dbReference type="InterPro" id="IPR051540">
    <property type="entry name" value="S-2-haloacid_dehalogenase"/>
</dbReference>
<dbReference type="SUPFAM" id="SSF56784">
    <property type="entry name" value="HAD-like"/>
    <property type="match status" value="1"/>
</dbReference>
<dbReference type="Proteomes" id="UP001139521">
    <property type="component" value="Unassembled WGS sequence"/>
</dbReference>
<keyword evidence="2" id="KW-0378">Hydrolase</keyword>
<comment type="similarity">
    <text evidence="1">Belongs to the HAD-like hydrolase superfamily. S-2-haloalkanoic acid dehalogenase family.</text>
</comment>
<reference evidence="3" key="1">
    <citation type="submission" date="2022-01" db="EMBL/GenBank/DDBJ databases">
        <title>Genome sequencing of Zunongwangia sp. M21534 genome.</title>
        <authorList>
            <person name="Chen Y."/>
            <person name="Dong C."/>
            <person name="Shao Z."/>
        </authorList>
    </citation>
    <scope>NUCLEOTIDE SEQUENCE</scope>
    <source>
        <strain evidence="3">MCCC M21534</strain>
    </source>
</reference>
<dbReference type="InterPro" id="IPR036412">
    <property type="entry name" value="HAD-like_sf"/>
</dbReference>
<dbReference type="InterPro" id="IPR041492">
    <property type="entry name" value="HAD_2"/>
</dbReference>
<dbReference type="PANTHER" id="PTHR43316">
    <property type="entry name" value="HYDROLASE, HALOACID DELAHOGENASE-RELATED"/>
    <property type="match status" value="1"/>
</dbReference>
<proteinExistence type="inferred from homology"/>
<evidence type="ECO:0000256" key="2">
    <source>
        <dbReference type="ARBA" id="ARBA00022801"/>
    </source>
</evidence>
<dbReference type="InterPro" id="IPR006439">
    <property type="entry name" value="HAD-SF_hydro_IA"/>
</dbReference>
<sequence>MKIKALIFDVNETLLDTQKLKEKINLQLDNPLGFQVWFSKLLHYSLVENATDNHHDFSEVAFATLKMTANYFGKKLPENHIKSTLHLISKLPAYPEVMSALKVFKEDYRLIALTNGNQYTAEAQLKYAKISEYFDRIYSVDVVGKFKPHQSTYNKVLCDFKLEEGEAMMVAAHGWDIAGAQNAGLKTAFIAREGKNLYPLAGSSDYVAKDLKELSKMLKNKA</sequence>